<gene>
    <name evidence="2" type="ORF">ACFSE6_04910</name>
</gene>
<dbReference type="Proteomes" id="UP001597277">
    <property type="component" value="Unassembled WGS sequence"/>
</dbReference>
<keyword evidence="1" id="KW-0812">Transmembrane</keyword>
<organism evidence="2 3">
    <name type="scientific">Georgenia deserti</name>
    <dbReference type="NCBI Taxonomy" id="2093781"/>
    <lineage>
        <taxon>Bacteria</taxon>
        <taxon>Bacillati</taxon>
        <taxon>Actinomycetota</taxon>
        <taxon>Actinomycetes</taxon>
        <taxon>Micrococcales</taxon>
        <taxon>Bogoriellaceae</taxon>
        <taxon>Georgenia</taxon>
    </lineage>
</organism>
<dbReference type="RefSeq" id="WP_388002862.1">
    <property type="nucleotide sequence ID" value="NZ_JBHUEE010000002.1"/>
</dbReference>
<dbReference type="Gene3D" id="2.120.10.30">
    <property type="entry name" value="TolB, C-terminal domain"/>
    <property type="match status" value="1"/>
</dbReference>
<evidence type="ECO:0000313" key="3">
    <source>
        <dbReference type="Proteomes" id="UP001597277"/>
    </source>
</evidence>
<reference evidence="3" key="1">
    <citation type="journal article" date="2019" name="Int. J. Syst. Evol. Microbiol.">
        <title>The Global Catalogue of Microorganisms (GCM) 10K type strain sequencing project: providing services to taxonomists for standard genome sequencing and annotation.</title>
        <authorList>
            <consortium name="The Broad Institute Genomics Platform"/>
            <consortium name="The Broad Institute Genome Sequencing Center for Infectious Disease"/>
            <person name="Wu L."/>
            <person name="Ma J."/>
        </authorList>
    </citation>
    <scope>NUCLEOTIDE SEQUENCE [LARGE SCALE GENOMIC DNA]</scope>
    <source>
        <strain evidence="3">JCM 17130</strain>
    </source>
</reference>
<accession>A0ABW4L2Y1</accession>
<keyword evidence="3" id="KW-1185">Reference proteome</keyword>
<evidence type="ECO:0000313" key="2">
    <source>
        <dbReference type="EMBL" id="MFD1717163.1"/>
    </source>
</evidence>
<dbReference type="EMBL" id="JBHUEE010000002">
    <property type="protein sequence ID" value="MFD1717163.1"/>
    <property type="molecule type" value="Genomic_DNA"/>
</dbReference>
<dbReference type="SUPFAM" id="SSF82171">
    <property type="entry name" value="DPP6 N-terminal domain-like"/>
    <property type="match status" value="1"/>
</dbReference>
<dbReference type="InterPro" id="IPR011042">
    <property type="entry name" value="6-blade_b-propeller_TolB-like"/>
</dbReference>
<proteinExistence type="predicted"/>
<keyword evidence="1" id="KW-1133">Transmembrane helix</keyword>
<protein>
    <submittedName>
        <fullName evidence="2">TolB family protein</fullName>
    </submittedName>
</protein>
<sequence length="336" mass="36006">MTDRLRGYIVIAVVVVVTAGVVAFGLNAYADHVAARENAPAVARTDLATVEAGPRVVFRSTAPGADYGKVAMVPLSAPDGPRAVTDITCDRVDVGGSSVSCLRTERGVVTTFEAELYDEAWNEIDSWPLAGIPNRTRLSEDGALIATTAFVTGHSYASTGFSTQTEIHSAVGADYGNIEDFALLVDGAEYTAADRNMWGVTFVDDEIFYATAASASAGTTWLVRGDLAARTLTAIRENVECPSISPDGTRLAYKKDRGDREWDLAVLDLASGDELVLGETRSVDDQVEWLDDDTVLYGMTREADPGVSDVWSLDIDENASPELFLPQAWSPSVVRP</sequence>
<feature type="transmembrane region" description="Helical" evidence="1">
    <location>
        <begin position="7"/>
        <end position="30"/>
    </location>
</feature>
<evidence type="ECO:0000256" key="1">
    <source>
        <dbReference type="SAM" id="Phobius"/>
    </source>
</evidence>
<dbReference type="Pfam" id="PF07676">
    <property type="entry name" value="PD40"/>
    <property type="match status" value="1"/>
</dbReference>
<comment type="caution">
    <text evidence="2">The sequence shown here is derived from an EMBL/GenBank/DDBJ whole genome shotgun (WGS) entry which is preliminary data.</text>
</comment>
<keyword evidence="1" id="KW-0472">Membrane</keyword>
<name>A0ABW4L2Y1_9MICO</name>
<dbReference type="InterPro" id="IPR011659">
    <property type="entry name" value="WD40"/>
</dbReference>